<dbReference type="InterPro" id="IPR008482">
    <property type="entry name" value="DUF763"/>
</dbReference>
<dbReference type="EMBL" id="MHMT01000024">
    <property type="protein sequence ID" value="OGZ32182.1"/>
    <property type="molecule type" value="Genomic_DNA"/>
</dbReference>
<evidence type="ECO:0000313" key="2">
    <source>
        <dbReference type="Proteomes" id="UP000177810"/>
    </source>
</evidence>
<dbReference type="Proteomes" id="UP000177810">
    <property type="component" value="Unassembled WGS sequence"/>
</dbReference>
<organism evidence="1 2">
    <name type="scientific">Candidatus Portnoybacteria bacterium RBG_13_40_8</name>
    <dbReference type="NCBI Taxonomy" id="1801990"/>
    <lineage>
        <taxon>Bacteria</taxon>
        <taxon>Candidatus Portnoyibacteriota</taxon>
    </lineage>
</organism>
<reference evidence="1 2" key="1">
    <citation type="journal article" date="2016" name="Nat. Commun.">
        <title>Thousands of microbial genomes shed light on interconnected biogeochemical processes in an aquifer system.</title>
        <authorList>
            <person name="Anantharaman K."/>
            <person name="Brown C.T."/>
            <person name="Hug L.A."/>
            <person name="Sharon I."/>
            <person name="Castelle C.J."/>
            <person name="Probst A.J."/>
            <person name="Thomas B.C."/>
            <person name="Singh A."/>
            <person name="Wilkins M.J."/>
            <person name="Karaoz U."/>
            <person name="Brodie E.L."/>
            <person name="Williams K.H."/>
            <person name="Hubbard S.S."/>
            <person name="Banfield J.F."/>
        </authorList>
    </citation>
    <scope>NUCLEOTIDE SEQUENCE [LARGE SCALE GENOMIC DNA]</scope>
</reference>
<proteinExistence type="predicted"/>
<dbReference type="PANTHER" id="PTHR38597">
    <property type="entry name" value="BLL3834 PROTEIN"/>
    <property type="match status" value="1"/>
</dbReference>
<comment type="caution">
    <text evidence="1">The sequence shown here is derived from an EMBL/GenBank/DDBJ whole genome shotgun (WGS) entry which is preliminary data.</text>
</comment>
<name>A0A1G2F348_9BACT</name>
<evidence type="ECO:0000313" key="1">
    <source>
        <dbReference type="EMBL" id="OGZ32182.1"/>
    </source>
</evidence>
<dbReference type="AlphaFoldDB" id="A0A1G2F348"/>
<protein>
    <recommendedName>
        <fullName evidence="3">DUF763 domain-containing protein</fullName>
    </recommendedName>
</protein>
<dbReference type="Pfam" id="PF05559">
    <property type="entry name" value="DUF763"/>
    <property type="match status" value="1"/>
</dbReference>
<accession>A0A1G2F348</accession>
<evidence type="ECO:0008006" key="3">
    <source>
        <dbReference type="Google" id="ProtNLM"/>
    </source>
</evidence>
<sequence length="376" mass="42309">MRTGLASFPLDYGTCPRWLFERMTRLSRSIVQAIVSEFGAEEFLKRLSDPVWFQSFGSVLAFDWNSSGLTTTTCGALKMGIWGLEKDLGLFICGGKGKTSRKTPNQIIDWADRLNFSQNLADKLVYSSKISAKVDNTAIQDGFQLYHHTFLFTKKGNWAVVQQGMNEQVGQARRYHWLSENVNDYIEEPHTGISSNIKVKPLNLTAKQSKKNKEISTELVKGGYKALLSDLELIREKQTGQKNLFRTLEMPDDTVLPQLTGDLDFGKNKYLGKILFQVHEKSPQNFEQLLMSEGVGPMTIRALSLVSELIYGAKPSYEDPARYSFAFGGKDGVPFPVNRPVYDKTLDVIEKGIKKAQISYGEKEKALRRFTESSGA</sequence>
<dbReference type="PANTHER" id="PTHR38597:SF1">
    <property type="entry name" value="BLL3834 PROTEIN"/>
    <property type="match status" value="1"/>
</dbReference>
<gene>
    <name evidence="1" type="ORF">A2V69_02150</name>
</gene>